<sequence>MTVRGTLTSSWPETSGQTSSWKFLEEVKKTFTGPGLNHVRLRPGLELVHARFVAPGKARHVFRFGQDAPLELGLHISGRGYGDLCFSRRRAETVAVEPSSALLLFYPDVECTTVLRENEYYELVNIYMDPKLLEQFFPGTFSALPDGLRALRKGSPPLPFSHRRTFSPLLQMALAQLLACPLQDCLGRMYMEAKILELFALMFSDVTTVSRGVRKRQLTSGDRARLHMARDLLTADLENPPSISEVARASGLSENKLKWGFREVFGQPPYAYLLTRRLEKGRELLAATDCSVSEVAHQLGFCDASHFVRHFKSRFGLTPGLHANSCRL</sequence>
<dbReference type="InterPro" id="IPR009057">
    <property type="entry name" value="Homeodomain-like_sf"/>
</dbReference>
<dbReference type="PANTHER" id="PTHR47893:SF1">
    <property type="entry name" value="REGULATORY PROTEIN PCHR"/>
    <property type="match status" value="1"/>
</dbReference>
<evidence type="ECO:0000256" key="1">
    <source>
        <dbReference type="ARBA" id="ARBA00023015"/>
    </source>
</evidence>
<dbReference type="PANTHER" id="PTHR47893">
    <property type="entry name" value="REGULATORY PROTEIN PCHR"/>
    <property type="match status" value="1"/>
</dbReference>
<gene>
    <name evidence="5" type="ORF">AXF15_01230</name>
</gene>
<dbReference type="PRINTS" id="PR00032">
    <property type="entry name" value="HTHARAC"/>
</dbReference>
<dbReference type="EMBL" id="CP014230">
    <property type="protein sequence ID" value="AMD91876.1"/>
    <property type="molecule type" value="Genomic_DNA"/>
</dbReference>
<dbReference type="OrthoDB" id="5447471at2"/>
<organism evidence="5 6">
    <name type="scientific">Desulfomicrobium orale DSM 12838</name>
    <dbReference type="NCBI Taxonomy" id="888061"/>
    <lineage>
        <taxon>Bacteria</taxon>
        <taxon>Pseudomonadati</taxon>
        <taxon>Thermodesulfobacteriota</taxon>
        <taxon>Desulfovibrionia</taxon>
        <taxon>Desulfovibrionales</taxon>
        <taxon>Desulfomicrobiaceae</taxon>
        <taxon>Desulfomicrobium</taxon>
    </lineage>
</organism>
<dbReference type="InterPro" id="IPR053142">
    <property type="entry name" value="PchR_regulatory_protein"/>
</dbReference>
<proteinExistence type="predicted"/>
<dbReference type="SUPFAM" id="SSF46689">
    <property type="entry name" value="Homeodomain-like"/>
    <property type="match status" value="2"/>
</dbReference>
<dbReference type="Gene3D" id="1.10.10.60">
    <property type="entry name" value="Homeodomain-like"/>
    <property type="match status" value="1"/>
</dbReference>
<name>A0A109W5E1_9BACT</name>
<dbReference type="SMART" id="SM00342">
    <property type="entry name" value="HTH_ARAC"/>
    <property type="match status" value="1"/>
</dbReference>
<keyword evidence="1" id="KW-0805">Transcription regulation</keyword>
<dbReference type="Pfam" id="PF12833">
    <property type="entry name" value="HTH_18"/>
    <property type="match status" value="1"/>
</dbReference>
<evidence type="ECO:0000313" key="6">
    <source>
        <dbReference type="Proteomes" id="UP000063964"/>
    </source>
</evidence>
<protein>
    <recommendedName>
        <fullName evidence="4">HTH araC/xylS-type domain-containing protein</fullName>
    </recommendedName>
</protein>
<dbReference type="RefSeq" id="WP_066602234.1">
    <property type="nucleotide sequence ID" value="NZ_CP014230.1"/>
</dbReference>
<evidence type="ECO:0000256" key="3">
    <source>
        <dbReference type="ARBA" id="ARBA00023163"/>
    </source>
</evidence>
<dbReference type="KEGG" id="doa:AXF15_01230"/>
<dbReference type="GO" id="GO:0003700">
    <property type="term" value="F:DNA-binding transcription factor activity"/>
    <property type="evidence" value="ECO:0007669"/>
    <property type="project" value="InterPro"/>
</dbReference>
<dbReference type="InterPro" id="IPR018060">
    <property type="entry name" value="HTH_AraC"/>
</dbReference>
<dbReference type="AlphaFoldDB" id="A0A109W5E1"/>
<keyword evidence="6" id="KW-1185">Reference proteome</keyword>
<evidence type="ECO:0000259" key="4">
    <source>
        <dbReference type="PROSITE" id="PS01124"/>
    </source>
</evidence>
<dbReference type="Proteomes" id="UP000063964">
    <property type="component" value="Chromosome"/>
</dbReference>
<dbReference type="PROSITE" id="PS01124">
    <property type="entry name" value="HTH_ARAC_FAMILY_2"/>
    <property type="match status" value="1"/>
</dbReference>
<accession>A0A109W5E1</accession>
<keyword evidence="2" id="KW-0238">DNA-binding</keyword>
<evidence type="ECO:0000256" key="2">
    <source>
        <dbReference type="ARBA" id="ARBA00023125"/>
    </source>
</evidence>
<dbReference type="STRING" id="888061.AXF15_01230"/>
<reference evidence="6" key="1">
    <citation type="submission" date="2016-02" db="EMBL/GenBank/DDBJ databases">
        <authorList>
            <person name="Holder M.E."/>
            <person name="Ajami N.J."/>
            <person name="Petrosino J.F."/>
        </authorList>
    </citation>
    <scope>NUCLEOTIDE SEQUENCE [LARGE SCALE GENOMIC DNA]</scope>
    <source>
        <strain evidence="6">DSM 12838</strain>
    </source>
</reference>
<keyword evidence="3" id="KW-0804">Transcription</keyword>
<dbReference type="InterPro" id="IPR020449">
    <property type="entry name" value="Tscrpt_reg_AraC-type_HTH"/>
</dbReference>
<dbReference type="InterPro" id="IPR018062">
    <property type="entry name" value="HTH_AraC-typ_CS"/>
</dbReference>
<dbReference type="GO" id="GO:0043565">
    <property type="term" value="F:sequence-specific DNA binding"/>
    <property type="evidence" value="ECO:0007669"/>
    <property type="project" value="InterPro"/>
</dbReference>
<dbReference type="PROSITE" id="PS00041">
    <property type="entry name" value="HTH_ARAC_FAMILY_1"/>
    <property type="match status" value="1"/>
</dbReference>
<feature type="domain" description="HTH araC/xylS-type" evidence="4">
    <location>
        <begin position="227"/>
        <end position="325"/>
    </location>
</feature>
<evidence type="ECO:0000313" key="5">
    <source>
        <dbReference type="EMBL" id="AMD91876.1"/>
    </source>
</evidence>